<evidence type="ECO:0000313" key="2">
    <source>
        <dbReference type="Proteomes" id="UP000789739"/>
    </source>
</evidence>
<dbReference type="OrthoDB" id="2447334at2759"/>
<evidence type="ECO:0000313" key="1">
    <source>
        <dbReference type="EMBL" id="CAG8488874.1"/>
    </source>
</evidence>
<reference evidence="1" key="1">
    <citation type="submission" date="2021-06" db="EMBL/GenBank/DDBJ databases">
        <authorList>
            <person name="Kallberg Y."/>
            <person name="Tangrot J."/>
            <person name="Rosling A."/>
        </authorList>
    </citation>
    <scope>NUCLEOTIDE SEQUENCE</scope>
    <source>
        <strain evidence="1">BR232B</strain>
    </source>
</reference>
<protein>
    <submittedName>
        <fullName evidence="1">1532_t:CDS:1</fullName>
    </submittedName>
</protein>
<accession>A0A9N8WGG3</accession>
<name>A0A9N8WGG3_9GLOM</name>
<sequence>EEDLKRTRINRCQSINQGKTPDYYQKTFVSSEVEKNTLDKEIDDFFQAGSDHKRLSFNEIKTSTPLNDQAKCETVPPAHHMAWEDPFVDDYTDDDCADLVKFQQAYLAMDPDRMWTLKTGTKVETVVYEFAKSLRRESYLHSFIINDADAETRSLFSPEEWKEIRTFKAKEKPKLDPCHKNLLKKYTTNDIRKLRSLLFESFTPDGKEYNRNDHFCLDYINNAYRGILRLWEMDNNPFDSSRLEGWFAMNIWSRLIDPALDDLNVNLIRGEGMSFASSERKNAQRKVNTYKKFGRKGDGVFRLPNSRLEVGAIEAGRKYEEKSGTKHLSDSLKLSKMLKDMMDKLIKEYSMVQIGYKF</sequence>
<feature type="non-terminal residue" evidence="1">
    <location>
        <position position="1"/>
    </location>
</feature>
<comment type="caution">
    <text evidence="1">The sequence shown here is derived from an EMBL/GenBank/DDBJ whole genome shotgun (WGS) entry which is preliminary data.</text>
</comment>
<gene>
    <name evidence="1" type="ORF">PBRASI_LOCUS1991</name>
</gene>
<dbReference type="AlphaFoldDB" id="A0A9N8WGG3"/>
<organism evidence="1 2">
    <name type="scientific">Paraglomus brasilianum</name>
    <dbReference type="NCBI Taxonomy" id="144538"/>
    <lineage>
        <taxon>Eukaryota</taxon>
        <taxon>Fungi</taxon>
        <taxon>Fungi incertae sedis</taxon>
        <taxon>Mucoromycota</taxon>
        <taxon>Glomeromycotina</taxon>
        <taxon>Glomeromycetes</taxon>
        <taxon>Paraglomerales</taxon>
        <taxon>Paraglomeraceae</taxon>
        <taxon>Paraglomus</taxon>
    </lineage>
</organism>
<proteinExistence type="predicted"/>
<dbReference type="EMBL" id="CAJVPI010000144">
    <property type="protein sequence ID" value="CAG8488874.1"/>
    <property type="molecule type" value="Genomic_DNA"/>
</dbReference>
<dbReference type="Proteomes" id="UP000789739">
    <property type="component" value="Unassembled WGS sequence"/>
</dbReference>
<keyword evidence="2" id="KW-1185">Reference proteome</keyword>